<dbReference type="PANTHER" id="PTHR30559:SF0">
    <property type="entry name" value="FRUCTOSE-BISPHOSPHATE ALDOLASE"/>
    <property type="match status" value="1"/>
</dbReference>
<comment type="similarity">
    <text evidence="4 11">Belongs to the class II fructose-bisphosphate aldolase family.</text>
</comment>
<gene>
    <name evidence="12" type="primary">fbaA</name>
    <name evidence="12" type="ORF">GCM10010492_25930</name>
</gene>
<evidence type="ECO:0000313" key="13">
    <source>
        <dbReference type="Proteomes" id="UP001500416"/>
    </source>
</evidence>
<evidence type="ECO:0000256" key="8">
    <source>
        <dbReference type="ARBA" id="ARBA00022833"/>
    </source>
</evidence>
<dbReference type="PROSITE" id="PS00806">
    <property type="entry name" value="ALDOLASE_CLASS_II_2"/>
    <property type="match status" value="1"/>
</dbReference>
<dbReference type="PANTHER" id="PTHR30559">
    <property type="entry name" value="FRUCTOSE-BISPHOSPHATE ALDOLASE CLASS 2"/>
    <property type="match status" value="1"/>
</dbReference>
<evidence type="ECO:0000256" key="11">
    <source>
        <dbReference type="RuleBase" id="RU366023"/>
    </source>
</evidence>
<comment type="function">
    <text evidence="2 11">Catalyzes the aldol condensation of dihydroxyacetone phosphate (DHAP or glycerone-phosphate) with glyceraldehyde 3-phosphate (G3P) to form fructose 1,6-bisphosphate (FBP) in gluconeogenesis and the reverse reaction in glycolysis.</text>
</comment>
<proteinExistence type="inferred from homology"/>
<dbReference type="Gene3D" id="3.20.20.70">
    <property type="entry name" value="Aldolase class I"/>
    <property type="match status" value="1"/>
</dbReference>
<evidence type="ECO:0000256" key="10">
    <source>
        <dbReference type="ARBA" id="ARBA00023239"/>
    </source>
</evidence>
<dbReference type="EC" id="4.1.2.13" evidence="5 11"/>
<dbReference type="SUPFAM" id="SSF51569">
    <property type="entry name" value="Aldolase"/>
    <property type="match status" value="1"/>
</dbReference>
<evidence type="ECO:0000256" key="7">
    <source>
        <dbReference type="ARBA" id="ARBA00022723"/>
    </source>
</evidence>
<dbReference type="RefSeq" id="WP_309109825.1">
    <property type="nucleotide sequence ID" value="NZ_BAAABU010000004.1"/>
</dbReference>
<dbReference type="PROSITE" id="PS00602">
    <property type="entry name" value="ALDOLASE_CLASS_II_1"/>
    <property type="match status" value="1"/>
</dbReference>
<dbReference type="InterPro" id="IPR006411">
    <property type="entry name" value="Fruct_bisP_bact"/>
</dbReference>
<dbReference type="Proteomes" id="UP001500416">
    <property type="component" value="Unassembled WGS sequence"/>
</dbReference>
<dbReference type="InterPro" id="IPR013785">
    <property type="entry name" value="Aldolase_TIM"/>
</dbReference>
<comment type="pathway">
    <text evidence="3 11">Carbohydrate degradation; glycolysis; D-glyceraldehyde 3-phosphate and glycerone phosphate from D-glucose: step 4/4.</text>
</comment>
<evidence type="ECO:0000256" key="2">
    <source>
        <dbReference type="ARBA" id="ARBA00002181"/>
    </source>
</evidence>
<keyword evidence="7 11" id="KW-0479">Metal-binding</keyword>
<evidence type="ECO:0000256" key="1">
    <source>
        <dbReference type="ARBA" id="ARBA00000441"/>
    </source>
</evidence>
<evidence type="ECO:0000256" key="9">
    <source>
        <dbReference type="ARBA" id="ARBA00023152"/>
    </source>
</evidence>
<dbReference type="NCBIfam" id="TIGR00167">
    <property type="entry name" value="cbbA"/>
    <property type="match status" value="1"/>
</dbReference>
<evidence type="ECO:0000256" key="5">
    <source>
        <dbReference type="ARBA" id="ARBA00013068"/>
    </source>
</evidence>
<evidence type="ECO:0000256" key="6">
    <source>
        <dbReference type="ARBA" id="ARBA00013779"/>
    </source>
</evidence>
<dbReference type="NCBIfam" id="NF006628">
    <property type="entry name" value="PRK09197.1"/>
    <property type="match status" value="1"/>
</dbReference>
<dbReference type="Pfam" id="PF01116">
    <property type="entry name" value="F_bP_aldolase"/>
    <property type="match status" value="1"/>
</dbReference>
<comment type="cofactor">
    <cofactor evidence="11">
        <name>Zn(2+)</name>
        <dbReference type="ChEBI" id="CHEBI:29105"/>
    </cofactor>
    <text evidence="11">Binds 2 Zn(2+) ions per subunit. One is catalytic and the other provides a structural contribution.</text>
</comment>
<keyword evidence="8 11" id="KW-0862">Zinc</keyword>
<sequence length="344" mass="36947">MPIATPEVYAEMLDRAKANEFAYPAINVTSSETLNAALRGFAEAESDGIIQISTGGAEFASGTKVKDMVTGAVALAEFAHVVAEKYPVNIALHTDHCPKDKLDGYVRPLVAISQERVDRGLNPLFQSHMWDGSAVPLDENLKIATELLDLAAKAKIILEIEVGVVGGEEDGVVAEINEKLYTTPEDYLKTVDALGAGEKGRYLVAATFGNVHGVYKPGNVKLRPEILKQGQEVVAEKLGLPAGSKPFDLVFHGGSGSLLEEIHEAVSYGVIKMNIDTDTQYAFTRPIAAHMFTNYDGVLKVDGEVGNKKAYDPRSYLKAAEQGMAARIAQACEHLKSSGRMIAG</sequence>
<accession>A0ABP3DAQ3</accession>
<dbReference type="NCBIfam" id="TIGR01520">
    <property type="entry name" value="FruBisAldo_II_A"/>
    <property type="match status" value="1"/>
</dbReference>
<keyword evidence="9 11" id="KW-0324">Glycolysis</keyword>
<protein>
    <recommendedName>
        <fullName evidence="6 11">Fructose-bisphosphate aldolase</fullName>
        <shortName evidence="11">FBP aldolase</shortName>
        <ecNumber evidence="5 11">4.1.2.13</ecNumber>
    </recommendedName>
</protein>
<dbReference type="InterPro" id="IPR000771">
    <property type="entry name" value="FBA_II"/>
</dbReference>
<dbReference type="PIRSF" id="PIRSF001359">
    <property type="entry name" value="F_bP_aldolase_II"/>
    <property type="match status" value="1"/>
</dbReference>
<evidence type="ECO:0000256" key="3">
    <source>
        <dbReference type="ARBA" id="ARBA00004714"/>
    </source>
</evidence>
<comment type="caution">
    <text evidence="12">The sequence shown here is derived from an EMBL/GenBank/DDBJ whole genome shotgun (WGS) entry which is preliminary data.</text>
</comment>
<organism evidence="12 13">
    <name type="scientific">Saccharothrix mutabilis subsp. mutabilis</name>
    <dbReference type="NCBI Taxonomy" id="66855"/>
    <lineage>
        <taxon>Bacteria</taxon>
        <taxon>Bacillati</taxon>
        <taxon>Actinomycetota</taxon>
        <taxon>Actinomycetes</taxon>
        <taxon>Pseudonocardiales</taxon>
        <taxon>Pseudonocardiaceae</taxon>
        <taxon>Saccharothrix</taxon>
    </lineage>
</organism>
<evidence type="ECO:0000313" key="12">
    <source>
        <dbReference type="EMBL" id="GAA0226439.1"/>
    </source>
</evidence>
<evidence type="ECO:0000256" key="4">
    <source>
        <dbReference type="ARBA" id="ARBA00005812"/>
    </source>
</evidence>
<comment type="catalytic activity">
    <reaction evidence="1 11">
        <text>beta-D-fructose 1,6-bisphosphate = D-glyceraldehyde 3-phosphate + dihydroxyacetone phosphate</text>
        <dbReference type="Rhea" id="RHEA:14729"/>
        <dbReference type="ChEBI" id="CHEBI:32966"/>
        <dbReference type="ChEBI" id="CHEBI:57642"/>
        <dbReference type="ChEBI" id="CHEBI:59776"/>
        <dbReference type="EC" id="4.1.2.13"/>
    </reaction>
</comment>
<dbReference type="EMBL" id="BAAABU010000004">
    <property type="protein sequence ID" value="GAA0226439.1"/>
    <property type="molecule type" value="Genomic_DNA"/>
</dbReference>
<name>A0ABP3DAQ3_9PSEU</name>
<keyword evidence="13" id="KW-1185">Reference proteome</keyword>
<reference evidence="13" key="1">
    <citation type="journal article" date="2019" name="Int. J. Syst. Evol. Microbiol.">
        <title>The Global Catalogue of Microorganisms (GCM) 10K type strain sequencing project: providing services to taxonomists for standard genome sequencing and annotation.</title>
        <authorList>
            <consortium name="The Broad Institute Genomics Platform"/>
            <consortium name="The Broad Institute Genome Sequencing Center for Infectious Disease"/>
            <person name="Wu L."/>
            <person name="Ma J."/>
        </authorList>
    </citation>
    <scope>NUCLEOTIDE SEQUENCE [LARGE SCALE GENOMIC DNA]</scope>
    <source>
        <strain evidence="13">JCM 3380</strain>
    </source>
</reference>
<keyword evidence="10 11" id="KW-0456">Lyase</keyword>